<dbReference type="RefSeq" id="WP_310898550.1">
    <property type="nucleotide sequence ID" value="NZ_JAMQOS010000001.1"/>
</dbReference>
<name>A0ABU2FIW6_9EURY</name>
<dbReference type="Pfam" id="PF26272">
    <property type="entry name" value="DUF8073_N"/>
    <property type="match status" value="1"/>
</dbReference>
<dbReference type="Pfam" id="PF26270">
    <property type="entry name" value="DUF8073_C"/>
    <property type="match status" value="1"/>
</dbReference>
<dbReference type="InterPro" id="IPR058810">
    <property type="entry name" value="DUF8073_C"/>
</dbReference>
<organism evidence="5 6">
    <name type="scientific">Haloarcula onubensis</name>
    <dbReference type="NCBI Taxonomy" id="2950539"/>
    <lineage>
        <taxon>Archaea</taxon>
        <taxon>Methanobacteriati</taxon>
        <taxon>Methanobacteriota</taxon>
        <taxon>Stenosarchaea group</taxon>
        <taxon>Halobacteria</taxon>
        <taxon>Halobacteriales</taxon>
        <taxon>Haloarculaceae</taxon>
        <taxon>Haloarcula</taxon>
    </lineage>
</organism>
<sequence>MGLQDSFDVLGDIVEQFDARDRSVRDVEVTTDQDRAGGLGVTMTVPVSLCAASSDGAGASLTPERAAISENGGLTVTVSAADLLPDLAATETVVGVDEEAVHVEDGDLVMTVSFRVVPTASAETAASDGDRPRDSGAETAAVSTEGDDSLAARLAAARSDDVPPYEDTAYLQRLYDSCGTFTEMSEHIEMDVAAETVRRYMIEADIHDPTSYDTRESDDDTDGPASMTDGAATAAEDGAPDSAPAEADREPSPAAPEPVPDEQFVTDGIGLPDGVHVEDIVDAVVDATAVYEVERALDLGREQTRDLLRQLNLLDFVLHRIDGPQRDASKNDVVQRIRQCATGDA</sequence>
<evidence type="ECO:0000259" key="2">
    <source>
        <dbReference type="Pfam" id="PF26270"/>
    </source>
</evidence>
<reference evidence="5 6" key="1">
    <citation type="submission" date="2022-06" db="EMBL/GenBank/DDBJ databases">
        <title>Halomicroarcula sp. a new haloarchaeum isolate from saline soil.</title>
        <authorList>
            <person name="Strakova D."/>
            <person name="Galisteo C."/>
            <person name="Sanchez-Porro C."/>
            <person name="Ventosa A."/>
        </authorList>
    </citation>
    <scope>NUCLEOTIDE SEQUENCE [LARGE SCALE GENOMIC DNA]</scope>
    <source>
        <strain evidence="5 6">S3CR25-11</strain>
    </source>
</reference>
<evidence type="ECO:0000313" key="6">
    <source>
        <dbReference type="Proteomes" id="UP001268864"/>
    </source>
</evidence>
<feature type="region of interest" description="Disordered" evidence="1">
    <location>
        <begin position="123"/>
        <end position="146"/>
    </location>
</feature>
<evidence type="ECO:0000313" key="5">
    <source>
        <dbReference type="EMBL" id="MDS0280704.1"/>
    </source>
</evidence>
<dbReference type="Pfam" id="PF26271">
    <property type="entry name" value="DUF8073_M"/>
    <property type="match status" value="1"/>
</dbReference>
<feature type="domain" description="DUF8073" evidence="2">
    <location>
        <begin position="278"/>
        <end position="341"/>
    </location>
</feature>
<feature type="compositionally biased region" description="Low complexity" evidence="1">
    <location>
        <begin position="228"/>
        <end position="237"/>
    </location>
</feature>
<dbReference type="Proteomes" id="UP001268864">
    <property type="component" value="Unassembled WGS sequence"/>
</dbReference>
<accession>A0ABU2FIW6</accession>
<proteinExistence type="predicted"/>
<gene>
    <name evidence="5" type="ORF">NDI86_01125</name>
</gene>
<feature type="domain" description="DUF8073" evidence="4">
    <location>
        <begin position="4"/>
        <end position="115"/>
    </location>
</feature>
<feature type="domain" description="DUF8073" evidence="3">
    <location>
        <begin position="165"/>
        <end position="205"/>
    </location>
</feature>
<feature type="region of interest" description="Disordered" evidence="1">
    <location>
        <begin position="208"/>
        <end position="267"/>
    </location>
</feature>
<keyword evidence="6" id="KW-1185">Reference proteome</keyword>
<evidence type="ECO:0000256" key="1">
    <source>
        <dbReference type="SAM" id="MobiDB-lite"/>
    </source>
</evidence>
<comment type="caution">
    <text evidence="5">The sequence shown here is derived from an EMBL/GenBank/DDBJ whole genome shotgun (WGS) entry which is preliminary data.</text>
</comment>
<evidence type="ECO:0000259" key="4">
    <source>
        <dbReference type="Pfam" id="PF26272"/>
    </source>
</evidence>
<dbReference type="InterPro" id="IPR058809">
    <property type="entry name" value="DUF8073_M"/>
</dbReference>
<evidence type="ECO:0000259" key="3">
    <source>
        <dbReference type="Pfam" id="PF26271"/>
    </source>
</evidence>
<protein>
    <submittedName>
        <fullName evidence="5">Uncharacterized protein</fullName>
    </submittedName>
</protein>
<dbReference type="EMBL" id="JAMQOS010000001">
    <property type="protein sequence ID" value="MDS0280704.1"/>
    <property type="molecule type" value="Genomic_DNA"/>
</dbReference>
<dbReference type="InterPro" id="IPR058811">
    <property type="entry name" value="DUF8073_N"/>
</dbReference>